<dbReference type="SUPFAM" id="SSF52833">
    <property type="entry name" value="Thioredoxin-like"/>
    <property type="match status" value="1"/>
</dbReference>
<accession>A0ABW8I8G1</accession>
<evidence type="ECO:0000313" key="2">
    <source>
        <dbReference type="Proteomes" id="UP001619911"/>
    </source>
</evidence>
<dbReference type="InterPro" id="IPR052565">
    <property type="entry name" value="Glutaredoxin-like_YDR286C"/>
</dbReference>
<dbReference type="InterPro" id="IPR036249">
    <property type="entry name" value="Thioredoxin-like_sf"/>
</dbReference>
<name>A0ABW8I8G1_9BACI</name>
<dbReference type="Pfam" id="PF05768">
    <property type="entry name" value="Glrx-like"/>
    <property type="match status" value="1"/>
</dbReference>
<proteinExistence type="predicted"/>
<dbReference type="RefSeq" id="WP_404316014.1">
    <property type="nucleotide sequence ID" value="NZ_JAUIYO010000003.1"/>
</dbReference>
<dbReference type="PANTHER" id="PTHR33558:SF1">
    <property type="entry name" value="GLUTAREDOXIN-LIKE PROTEIN C5ORF63 HOMOLOG"/>
    <property type="match status" value="1"/>
</dbReference>
<sequence>MKNVYFYTRAQCSLCIEAKAVLELVQEDTPFCLHERNIDESDEWTEKYALMIPVIEVDGEIIQFGIVDYPTVKSKLEA</sequence>
<dbReference type="EMBL" id="JAUIYO010000003">
    <property type="protein sequence ID" value="MFK2825443.1"/>
    <property type="molecule type" value="Genomic_DNA"/>
</dbReference>
<dbReference type="InterPro" id="IPR008554">
    <property type="entry name" value="Glutaredoxin-like"/>
</dbReference>
<dbReference type="Proteomes" id="UP001619911">
    <property type="component" value="Unassembled WGS sequence"/>
</dbReference>
<comment type="caution">
    <text evidence="1">The sequence shown here is derived from an EMBL/GenBank/DDBJ whole genome shotgun (WGS) entry which is preliminary data.</text>
</comment>
<evidence type="ECO:0000313" key="1">
    <source>
        <dbReference type="EMBL" id="MFK2825443.1"/>
    </source>
</evidence>
<dbReference type="PANTHER" id="PTHR33558">
    <property type="entry name" value="GLUTAREDOXIN-LIKE PROTEIN C5ORF63 HOMOLOG"/>
    <property type="match status" value="1"/>
</dbReference>
<protein>
    <submittedName>
        <fullName evidence="1">Glutaredoxin family protein</fullName>
    </submittedName>
</protein>
<reference evidence="1 2" key="1">
    <citation type="submission" date="2023-07" db="EMBL/GenBank/DDBJ databases">
        <title>Bacillus lucianemedeirus sp. nov, a new species isolated from an immunobiological production facility.</title>
        <authorList>
            <person name="Costa L.V."/>
            <person name="Miranda R.V.S.L."/>
            <person name="Brandao M.L.L."/>
            <person name="Reis C.M.F."/>
            <person name="Frazao A.M."/>
            <person name="Cruz F.V."/>
            <person name="Baio P.V.P."/>
            <person name="Veras J.F.C."/>
            <person name="Ramos J.N."/>
            <person name="Vieira V."/>
        </authorList>
    </citation>
    <scope>NUCLEOTIDE SEQUENCE [LARGE SCALE GENOMIC DNA]</scope>
    <source>
        <strain evidence="1 2">B190/17</strain>
    </source>
</reference>
<gene>
    <name evidence="1" type="ORF">QYG89_07045</name>
</gene>
<keyword evidence="2" id="KW-1185">Reference proteome</keyword>
<organism evidence="1 2">
    <name type="scientific">Bacillus lumedeiriae</name>
    <dbReference type="NCBI Taxonomy" id="3058829"/>
    <lineage>
        <taxon>Bacteria</taxon>
        <taxon>Bacillati</taxon>
        <taxon>Bacillota</taxon>
        <taxon>Bacilli</taxon>
        <taxon>Bacillales</taxon>
        <taxon>Bacillaceae</taxon>
        <taxon>Bacillus</taxon>
    </lineage>
</organism>
<dbReference type="Gene3D" id="3.40.30.10">
    <property type="entry name" value="Glutaredoxin"/>
    <property type="match status" value="1"/>
</dbReference>